<keyword evidence="1" id="KW-0732">Signal</keyword>
<reference evidence="3" key="1">
    <citation type="journal article" date="2019" name="Int. J. Syst. Evol. Microbiol.">
        <title>The Global Catalogue of Microorganisms (GCM) 10K type strain sequencing project: providing services to taxonomists for standard genome sequencing and annotation.</title>
        <authorList>
            <consortium name="The Broad Institute Genomics Platform"/>
            <consortium name="The Broad Institute Genome Sequencing Center for Infectious Disease"/>
            <person name="Wu L."/>
            <person name="Ma J."/>
        </authorList>
    </citation>
    <scope>NUCLEOTIDE SEQUENCE [LARGE SCALE GENOMIC DNA]</scope>
    <source>
        <strain evidence="3">JCM 16928</strain>
    </source>
</reference>
<feature type="signal peptide" evidence="1">
    <location>
        <begin position="1"/>
        <end position="33"/>
    </location>
</feature>
<evidence type="ECO:0008006" key="4">
    <source>
        <dbReference type="Google" id="ProtNLM"/>
    </source>
</evidence>
<dbReference type="RefSeq" id="WP_344843432.1">
    <property type="nucleotide sequence ID" value="NZ_BAABAA010000006.1"/>
</dbReference>
<gene>
    <name evidence="2" type="ORF">GCM10022235_44430</name>
</gene>
<dbReference type="Proteomes" id="UP001501222">
    <property type="component" value="Unassembled WGS sequence"/>
</dbReference>
<name>A0ABP6XUL3_9ACTN</name>
<feature type="chain" id="PRO_5046534660" description="Spore-associated protein A" evidence="1">
    <location>
        <begin position="34"/>
        <end position="143"/>
    </location>
</feature>
<proteinExistence type="predicted"/>
<accession>A0ABP6XUL3</accession>
<comment type="caution">
    <text evidence="2">The sequence shown here is derived from an EMBL/GenBank/DDBJ whole genome shotgun (WGS) entry which is preliminary data.</text>
</comment>
<dbReference type="EMBL" id="BAABAA010000006">
    <property type="protein sequence ID" value="GAA3570292.1"/>
    <property type="molecule type" value="Genomic_DNA"/>
</dbReference>
<protein>
    <recommendedName>
        <fullName evidence="4">Spore-associated protein A</fullName>
    </recommendedName>
</protein>
<evidence type="ECO:0000313" key="3">
    <source>
        <dbReference type="Proteomes" id="UP001501222"/>
    </source>
</evidence>
<keyword evidence="3" id="KW-1185">Reference proteome</keyword>
<evidence type="ECO:0000256" key="1">
    <source>
        <dbReference type="SAM" id="SignalP"/>
    </source>
</evidence>
<sequence length="143" mass="15095">MQFSRNKSVFRVVAAVSGLALLMPLSGASTASAAVTATCTSEVQAKRDYLDSAGVLAATLYWYKGSGVTCAKLVARGKYYGMSKYMSLSVWDSDHPAKTTDAGTFKYYAGPLSRNVGCMDATSVMKNAAGATIMNHTTAFSCN</sequence>
<evidence type="ECO:0000313" key="2">
    <source>
        <dbReference type="EMBL" id="GAA3570292.1"/>
    </source>
</evidence>
<organism evidence="2 3">
    <name type="scientific">Kribbella ginsengisoli</name>
    <dbReference type="NCBI Taxonomy" id="363865"/>
    <lineage>
        <taxon>Bacteria</taxon>
        <taxon>Bacillati</taxon>
        <taxon>Actinomycetota</taxon>
        <taxon>Actinomycetes</taxon>
        <taxon>Propionibacteriales</taxon>
        <taxon>Kribbellaceae</taxon>
        <taxon>Kribbella</taxon>
    </lineage>
</organism>